<dbReference type="Gene3D" id="2.40.50.990">
    <property type="match status" value="1"/>
</dbReference>
<protein>
    <submittedName>
        <fullName evidence="13">Phosphate import ATP-binding protein pstB</fullName>
    </submittedName>
</protein>
<keyword evidence="3" id="KW-0677">Repeat</keyword>
<dbReference type="InterPro" id="IPR050611">
    <property type="entry name" value="ABCF"/>
</dbReference>
<dbReference type="SMART" id="SM00382">
    <property type="entry name" value="AAA"/>
    <property type="match status" value="1"/>
</dbReference>
<gene>
    <name evidence="13" type="ORF">JVT61DRAFT_13848</name>
</gene>
<keyword evidence="4" id="KW-0547">Nucleotide-binding</keyword>
<dbReference type="EMBL" id="JAGFBS010000007">
    <property type="protein sequence ID" value="KAG6378158.1"/>
    <property type="molecule type" value="Genomic_DNA"/>
</dbReference>
<dbReference type="GO" id="GO:0003746">
    <property type="term" value="F:translation elongation factor activity"/>
    <property type="evidence" value="ECO:0007669"/>
    <property type="project" value="UniProtKB-KW"/>
</dbReference>
<dbReference type="InterPro" id="IPR047038">
    <property type="entry name" value="eEF3_chromodomain-like_sf"/>
</dbReference>
<feature type="region of interest" description="Disordered" evidence="10">
    <location>
        <begin position="429"/>
        <end position="471"/>
    </location>
</feature>
<dbReference type="InterPro" id="IPR027417">
    <property type="entry name" value="P-loop_NTPase"/>
</dbReference>
<feature type="domain" description="Chromo" evidence="11">
    <location>
        <begin position="204"/>
        <end position="265"/>
    </location>
</feature>
<dbReference type="InterPro" id="IPR015688">
    <property type="entry name" value="eEF3_ABC2_chromodomain-like"/>
</dbReference>
<dbReference type="InterPro" id="IPR000953">
    <property type="entry name" value="Chromo/chromo_shadow_dom"/>
</dbReference>
<dbReference type="OrthoDB" id="2110130at2759"/>
<dbReference type="Pfam" id="PF00005">
    <property type="entry name" value="ABC_tran"/>
    <property type="match status" value="1"/>
</dbReference>
<evidence type="ECO:0000259" key="11">
    <source>
        <dbReference type="PROSITE" id="PS50013"/>
    </source>
</evidence>
<evidence type="ECO:0000256" key="3">
    <source>
        <dbReference type="ARBA" id="ARBA00022737"/>
    </source>
</evidence>
<dbReference type="Proteomes" id="UP000683000">
    <property type="component" value="Unassembled WGS sequence"/>
</dbReference>
<sequence>MPYRQSRLRILDNVTTDIVHYESKKLVYYPGNLSAFVEKHPEARSYYTLQATSVKFAFPSPGSLMGVRSNTRAILKMSNCTFTYPGRSTPSLYNVSCALSLSSRVGIIGPNGAGKSTLIKLLLGETAPQQGTVYKHPALRVGYVSQHATHHIERHLEKTPIGYIQWRFQDGHDREVLEKVTRVLTDEEMALLGQEWVGRDGSKRKLELIMGRQKLKKSLQYEIKWRGLDHKWNTWVPRDQLLAKGYKKLVQQFDDLESSREGAGARETRGELVRKHLEDIGLDGDIAQYNEISGLSGGQKIKLVIAACLWNNPQICVLDEPSNFLDREALGGLAVAIKNWSGAVVIISHNHEFVSSLCSESWEIEAGRMTHKGKTAVIEDTLGDVKSPKGSGANTPVRSRITSPVVSNAATPVVSGAEEGAAAANAVAVKKKKKMTRNQLKTREERRRLRKLEWLTRGGPKPEDTDSDDDP</sequence>
<evidence type="ECO:0000256" key="7">
    <source>
        <dbReference type="ARBA" id="ARBA00022840"/>
    </source>
</evidence>
<keyword evidence="7 13" id="KW-0067">ATP-binding</keyword>
<dbReference type="InterPro" id="IPR023779">
    <property type="entry name" value="Chromodomain_CS"/>
</dbReference>
<evidence type="ECO:0000313" key="13">
    <source>
        <dbReference type="EMBL" id="KAG6378158.1"/>
    </source>
</evidence>
<dbReference type="PROSITE" id="PS00598">
    <property type="entry name" value="CHROMO_1"/>
    <property type="match status" value="1"/>
</dbReference>
<accession>A0A8I3AAK6</accession>
<keyword evidence="5" id="KW-0648">Protein biosynthesis</keyword>
<dbReference type="PROSITE" id="PS50893">
    <property type="entry name" value="ABC_TRANSPORTER_2"/>
    <property type="match status" value="1"/>
</dbReference>
<comment type="catalytic activity">
    <reaction evidence="9">
        <text>ATP + H2O = ADP + phosphate + H(+)</text>
        <dbReference type="Rhea" id="RHEA:13065"/>
        <dbReference type="ChEBI" id="CHEBI:15377"/>
        <dbReference type="ChEBI" id="CHEBI:15378"/>
        <dbReference type="ChEBI" id="CHEBI:30616"/>
        <dbReference type="ChEBI" id="CHEBI:43474"/>
        <dbReference type="ChEBI" id="CHEBI:456216"/>
    </reaction>
</comment>
<dbReference type="GO" id="GO:0005524">
    <property type="term" value="F:ATP binding"/>
    <property type="evidence" value="ECO:0007669"/>
    <property type="project" value="UniProtKB-KW"/>
</dbReference>
<evidence type="ECO:0000256" key="1">
    <source>
        <dbReference type="ARBA" id="ARBA00004815"/>
    </source>
</evidence>
<evidence type="ECO:0000313" key="14">
    <source>
        <dbReference type="Proteomes" id="UP000683000"/>
    </source>
</evidence>
<dbReference type="CDD" id="cd18626">
    <property type="entry name" value="CD_eEF3"/>
    <property type="match status" value="1"/>
</dbReference>
<keyword evidence="6" id="KW-0378">Hydrolase</keyword>
<dbReference type="GO" id="GO:0003723">
    <property type="term" value="F:RNA binding"/>
    <property type="evidence" value="ECO:0007669"/>
    <property type="project" value="UniProtKB-KW"/>
</dbReference>
<organism evidence="13 14">
    <name type="scientific">Boletus reticuloceps</name>
    <dbReference type="NCBI Taxonomy" id="495285"/>
    <lineage>
        <taxon>Eukaryota</taxon>
        <taxon>Fungi</taxon>
        <taxon>Dikarya</taxon>
        <taxon>Basidiomycota</taxon>
        <taxon>Agaricomycotina</taxon>
        <taxon>Agaricomycetes</taxon>
        <taxon>Agaricomycetidae</taxon>
        <taxon>Boletales</taxon>
        <taxon>Boletineae</taxon>
        <taxon>Boletaceae</taxon>
        <taxon>Boletoideae</taxon>
        <taxon>Boletus</taxon>
    </lineage>
</organism>
<feature type="compositionally biased region" description="Basic and acidic residues" evidence="10">
    <location>
        <begin position="441"/>
        <end position="464"/>
    </location>
</feature>
<keyword evidence="8" id="KW-0694">RNA-binding</keyword>
<evidence type="ECO:0000256" key="4">
    <source>
        <dbReference type="ARBA" id="ARBA00022741"/>
    </source>
</evidence>
<evidence type="ECO:0000256" key="10">
    <source>
        <dbReference type="SAM" id="MobiDB-lite"/>
    </source>
</evidence>
<dbReference type="FunFam" id="2.40.50.990:FF:000002">
    <property type="entry name" value="mRNA export factor elf1"/>
    <property type="match status" value="1"/>
</dbReference>
<proteinExistence type="predicted"/>
<evidence type="ECO:0000259" key="12">
    <source>
        <dbReference type="PROSITE" id="PS50893"/>
    </source>
</evidence>
<dbReference type="PANTHER" id="PTHR19211:SF14">
    <property type="entry name" value="ATP-BINDING CASSETTE SUB-FAMILY F MEMBER 1"/>
    <property type="match status" value="1"/>
</dbReference>
<feature type="domain" description="ABC transporter" evidence="12">
    <location>
        <begin position="75"/>
        <end position="391"/>
    </location>
</feature>
<dbReference type="Gene3D" id="3.40.50.300">
    <property type="entry name" value="P-loop containing nucleotide triphosphate hydrolases"/>
    <property type="match status" value="1"/>
</dbReference>
<reference evidence="13" key="1">
    <citation type="submission" date="2021-03" db="EMBL/GenBank/DDBJ databases">
        <title>Evolutionary innovations through gain and loss of genes in the ectomycorrhizal Boletales.</title>
        <authorList>
            <person name="Wu G."/>
            <person name="Miyauchi S."/>
            <person name="Morin E."/>
            <person name="Yang Z.-L."/>
            <person name="Xu J."/>
            <person name="Martin F.M."/>
        </authorList>
    </citation>
    <scope>NUCLEOTIDE SEQUENCE</scope>
    <source>
        <strain evidence="13">BR01</strain>
    </source>
</reference>
<dbReference type="SUPFAM" id="SSF52540">
    <property type="entry name" value="P-loop containing nucleoside triphosphate hydrolases"/>
    <property type="match status" value="1"/>
</dbReference>
<keyword evidence="14" id="KW-1185">Reference proteome</keyword>
<dbReference type="InterPro" id="IPR003593">
    <property type="entry name" value="AAA+_ATPase"/>
</dbReference>
<evidence type="ECO:0000256" key="8">
    <source>
        <dbReference type="ARBA" id="ARBA00022884"/>
    </source>
</evidence>
<dbReference type="Pfam" id="PF00385">
    <property type="entry name" value="Chromo"/>
    <property type="match status" value="1"/>
</dbReference>
<dbReference type="SMART" id="SM00298">
    <property type="entry name" value="CHROMO"/>
    <property type="match status" value="1"/>
</dbReference>
<dbReference type="InterPro" id="IPR023780">
    <property type="entry name" value="Chromo_domain"/>
</dbReference>
<evidence type="ECO:0000256" key="9">
    <source>
        <dbReference type="ARBA" id="ARBA00049360"/>
    </source>
</evidence>
<comment type="caution">
    <text evidence="13">The sequence shown here is derived from an EMBL/GenBank/DDBJ whole genome shotgun (WGS) entry which is preliminary data.</text>
</comment>
<evidence type="ECO:0000256" key="5">
    <source>
        <dbReference type="ARBA" id="ARBA00022768"/>
    </source>
</evidence>
<comment type="pathway">
    <text evidence="1">Protein biosynthesis; polypeptide chain elongation.</text>
</comment>
<dbReference type="PANTHER" id="PTHR19211">
    <property type="entry name" value="ATP-BINDING TRANSPORT PROTEIN-RELATED"/>
    <property type="match status" value="1"/>
</dbReference>
<name>A0A8I3AAK6_9AGAM</name>
<dbReference type="InterPro" id="IPR003439">
    <property type="entry name" value="ABC_transporter-like_ATP-bd"/>
</dbReference>
<evidence type="ECO:0000256" key="2">
    <source>
        <dbReference type="ARBA" id="ARBA00022490"/>
    </source>
</evidence>
<keyword evidence="2" id="KW-0963">Cytoplasm</keyword>
<keyword evidence="5" id="KW-0251">Elongation factor</keyword>
<dbReference type="AlphaFoldDB" id="A0A8I3AAK6"/>
<dbReference type="PROSITE" id="PS50013">
    <property type="entry name" value="CHROMO_2"/>
    <property type="match status" value="1"/>
</dbReference>
<evidence type="ECO:0000256" key="6">
    <source>
        <dbReference type="ARBA" id="ARBA00022801"/>
    </source>
</evidence>
<dbReference type="GO" id="GO:0016887">
    <property type="term" value="F:ATP hydrolysis activity"/>
    <property type="evidence" value="ECO:0007669"/>
    <property type="project" value="InterPro"/>
</dbReference>